<accession>A0A5B7GMA4</accession>
<reference evidence="1 2" key="1">
    <citation type="submission" date="2019-05" db="EMBL/GenBank/DDBJ databases">
        <title>Another draft genome of Portunus trituberculatus and its Hox gene families provides insights of decapod evolution.</title>
        <authorList>
            <person name="Jeong J.-H."/>
            <person name="Song I."/>
            <person name="Kim S."/>
            <person name="Choi T."/>
            <person name="Kim D."/>
            <person name="Ryu S."/>
            <person name="Kim W."/>
        </authorList>
    </citation>
    <scope>NUCLEOTIDE SEQUENCE [LARGE SCALE GENOMIC DNA]</scope>
    <source>
        <tissue evidence="1">Muscle</tissue>
    </source>
</reference>
<name>A0A5B7GMA4_PORTR</name>
<dbReference type="EMBL" id="VSRR010018400">
    <property type="protein sequence ID" value="MPC61310.1"/>
    <property type="molecule type" value="Genomic_DNA"/>
</dbReference>
<organism evidence="1 2">
    <name type="scientific">Portunus trituberculatus</name>
    <name type="common">Swimming crab</name>
    <name type="synonym">Neptunus trituberculatus</name>
    <dbReference type="NCBI Taxonomy" id="210409"/>
    <lineage>
        <taxon>Eukaryota</taxon>
        <taxon>Metazoa</taxon>
        <taxon>Ecdysozoa</taxon>
        <taxon>Arthropoda</taxon>
        <taxon>Crustacea</taxon>
        <taxon>Multicrustacea</taxon>
        <taxon>Malacostraca</taxon>
        <taxon>Eumalacostraca</taxon>
        <taxon>Eucarida</taxon>
        <taxon>Decapoda</taxon>
        <taxon>Pleocyemata</taxon>
        <taxon>Brachyura</taxon>
        <taxon>Eubrachyura</taxon>
        <taxon>Portunoidea</taxon>
        <taxon>Portunidae</taxon>
        <taxon>Portuninae</taxon>
        <taxon>Portunus</taxon>
    </lineage>
</organism>
<sequence>MRPLNGAIKEELRIVSANLQGFHTNVGELTHRYIRANKADLVFVCEKFLDSSVPANCARIKDYSA</sequence>
<evidence type="ECO:0000313" key="2">
    <source>
        <dbReference type="Proteomes" id="UP000324222"/>
    </source>
</evidence>
<comment type="caution">
    <text evidence="1">The sequence shown here is derived from an EMBL/GenBank/DDBJ whole genome shotgun (WGS) entry which is preliminary data.</text>
</comment>
<dbReference type="AlphaFoldDB" id="A0A5B7GMA4"/>
<protein>
    <submittedName>
        <fullName evidence="1">Uncharacterized protein</fullName>
    </submittedName>
</protein>
<keyword evidence="2" id="KW-1185">Reference proteome</keyword>
<evidence type="ECO:0000313" key="1">
    <source>
        <dbReference type="EMBL" id="MPC61310.1"/>
    </source>
</evidence>
<dbReference type="Proteomes" id="UP000324222">
    <property type="component" value="Unassembled WGS sequence"/>
</dbReference>
<gene>
    <name evidence="1" type="ORF">E2C01_055380</name>
</gene>
<proteinExistence type="predicted"/>